<dbReference type="PRINTS" id="PR00038">
    <property type="entry name" value="HTHLUXR"/>
</dbReference>
<feature type="region of interest" description="Disordered" evidence="3">
    <location>
        <begin position="838"/>
        <end position="860"/>
    </location>
</feature>
<reference evidence="6" key="1">
    <citation type="submission" date="2023-07" db="EMBL/GenBank/DDBJ databases">
        <title>30 novel species of actinomycetes from the DSMZ collection.</title>
        <authorList>
            <person name="Nouioui I."/>
        </authorList>
    </citation>
    <scope>NUCLEOTIDE SEQUENCE [LARGE SCALE GENOMIC DNA]</scope>
    <source>
        <strain evidence="6">DSM 41699</strain>
    </source>
</reference>
<dbReference type="SMART" id="SM00421">
    <property type="entry name" value="HTH_LUXR"/>
    <property type="match status" value="1"/>
</dbReference>
<evidence type="ECO:0000256" key="1">
    <source>
        <dbReference type="ARBA" id="ARBA00022741"/>
    </source>
</evidence>
<organism evidence="5 6">
    <name type="scientific">Streptomyces gibsoniae</name>
    <dbReference type="NCBI Taxonomy" id="3075529"/>
    <lineage>
        <taxon>Bacteria</taxon>
        <taxon>Bacillati</taxon>
        <taxon>Actinomycetota</taxon>
        <taxon>Actinomycetes</taxon>
        <taxon>Kitasatosporales</taxon>
        <taxon>Streptomycetaceae</taxon>
        <taxon>Streptomyces</taxon>
    </lineage>
</organism>
<dbReference type="PANTHER" id="PTHR16305:SF35">
    <property type="entry name" value="TRANSCRIPTIONAL ACTIVATOR DOMAIN"/>
    <property type="match status" value="1"/>
</dbReference>
<evidence type="ECO:0000256" key="3">
    <source>
        <dbReference type="SAM" id="MobiDB-lite"/>
    </source>
</evidence>
<feature type="compositionally biased region" description="Basic and acidic residues" evidence="3">
    <location>
        <begin position="846"/>
        <end position="857"/>
    </location>
</feature>
<sequence>MGGLFGRGEECGRLREVLDHAGKGMSGVLMLRGAPGAGKSALLDHVEALAATQEFEVMRFDAVESEAELGFAALHQLLRPYVGQLEQLPSPQRDALARVFGLQEQTSAPDRFLVALAALGLLAARPGTRPLLCLVDDAHWLDQESAEALSFIARRLYADSVAMVFAVRDGLDRPDRFAGLPTLAVPSLPLGPATLLLEAVTSGSVDSDVCTTIVASTGGNPLALIEAARELSADQLKGHVPLPDPVPVGQALERTYLREVLTLPPMTRTLLLVAAADSTGDPNVLWRAGTRLDFDANDAAAAEERNLLTIRNRVRFRHPLIRSAVYYGVPLAQRATVHSVLAAVAADLGAPDLRAWHLSVAATDPDETVALELERAAERSRAGGGWAAGSTLLARAAALSAPGATRARRLLRAAETGAVSGLPGRAQELLDEAVVYRDDRHYNGLAQRVQARVHRLTGDPAAATRALLAAARDLGATDTRLARDVLVEALVQAQISGSLAPRGARRRDVAEAARALPLPSAATPTTGDAVLDADTALHLEGLKTAAPELRHAIAVVRTEEPVAPEFFQWLAAACSHATMLGDDNTLHELAWRMEAEARHQGAVIPMALALSHTAVAEMIAGRLAECERQFDRRAALEEARGSEFHLGALLVAAWRGRSDLADQLSEHVTQHAARTGQGYQLIFRDYARCVLALGEGRYHEAYTALAGRIDDTLQVKFALADLVEAAVRSGRNGEARALLARLTDLAEAAPVPGTRGDLARARALLAAGDPKAEAHYQEAIARHETARGPARRARSHQVYGEWLRRERRTKEARHQLRIAHELFDGMGANAFAARTAQELSAAGDPVESHDEADRRSDLTPQEARVAHLAASGATNAEIASQLFLSVHTVDYHLRKVFRKLGIRSRRDLAERRAPDLM</sequence>
<comment type="caution">
    <text evidence="5">The sequence shown here is derived from an EMBL/GenBank/DDBJ whole genome shotgun (WGS) entry which is preliminary data.</text>
</comment>
<dbReference type="InterPro" id="IPR027417">
    <property type="entry name" value="P-loop_NTPase"/>
</dbReference>
<dbReference type="CDD" id="cd06170">
    <property type="entry name" value="LuxR_C_like"/>
    <property type="match status" value="1"/>
</dbReference>
<dbReference type="RefSeq" id="WP_311700007.1">
    <property type="nucleotide sequence ID" value="NZ_JAVREY010000077.1"/>
</dbReference>
<evidence type="ECO:0000313" key="6">
    <source>
        <dbReference type="Proteomes" id="UP001183809"/>
    </source>
</evidence>
<dbReference type="Pfam" id="PF13191">
    <property type="entry name" value="AAA_16"/>
    <property type="match status" value="1"/>
</dbReference>
<evidence type="ECO:0000259" key="4">
    <source>
        <dbReference type="PROSITE" id="PS50043"/>
    </source>
</evidence>
<dbReference type="Pfam" id="PF00196">
    <property type="entry name" value="GerE"/>
    <property type="match status" value="1"/>
</dbReference>
<dbReference type="SUPFAM" id="SSF52540">
    <property type="entry name" value="P-loop containing nucleoside triphosphate hydrolases"/>
    <property type="match status" value="1"/>
</dbReference>
<protein>
    <submittedName>
        <fullName evidence="5">AAA family ATPase</fullName>
    </submittedName>
</protein>
<dbReference type="PROSITE" id="PS50043">
    <property type="entry name" value="HTH_LUXR_2"/>
    <property type="match status" value="1"/>
</dbReference>
<dbReference type="EMBL" id="JAVREY010000077">
    <property type="protein sequence ID" value="MDT0468561.1"/>
    <property type="molecule type" value="Genomic_DNA"/>
</dbReference>
<dbReference type="PANTHER" id="PTHR16305">
    <property type="entry name" value="TESTICULAR SOLUBLE ADENYLYL CYCLASE"/>
    <property type="match status" value="1"/>
</dbReference>
<evidence type="ECO:0000256" key="2">
    <source>
        <dbReference type="ARBA" id="ARBA00022840"/>
    </source>
</evidence>
<dbReference type="SUPFAM" id="SSF46894">
    <property type="entry name" value="C-terminal effector domain of the bipartite response regulators"/>
    <property type="match status" value="1"/>
</dbReference>
<name>A0ABU2U5Q1_9ACTN</name>
<keyword evidence="1" id="KW-0547">Nucleotide-binding</keyword>
<proteinExistence type="predicted"/>
<keyword evidence="6" id="KW-1185">Reference proteome</keyword>
<dbReference type="InterPro" id="IPR041664">
    <property type="entry name" value="AAA_16"/>
</dbReference>
<feature type="domain" description="HTH luxR-type" evidence="4">
    <location>
        <begin position="851"/>
        <end position="916"/>
    </location>
</feature>
<evidence type="ECO:0000313" key="5">
    <source>
        <dbReference type="EMBL" id="MDT0468561.1"/>
    </source>
</evidence>
<keyword evidence="2" id="KW-0067">ATP-binding</keyword>
<dbReference type="InterPro" id="IPR000792">
    <property type="entry name" value="Tscrpt_reg_LuxR_C"/>
</dbReference>
<gene>
    <name evidence="5" type="ORF">RM764_37205</name>
</gene>
<accession>A0ABU2U5Q1</accession>
<dbReference type="InterPro" id="IPR016032">
    <property type="entry name" value="Sig_transdc_resp-reg_C-effctor"/>
</dbReference>
<dbReference type="Proteomes" id="UP001183809">
    <property type="component" value="Unassembled WGS sequence"/>
</dbReference>
<dbReference type="Gene3D" id="1.10.10.10">
    <property type="entry name" value="Winged helix-like DNA-binding domain superfamily/Winged helix DNA-binding domain"/>
    <property type="match status" value="1"/>
</dbReference>
<dbReference type="InterPro" id="IPR036388">
    <property type="entry name" value="WH-like_DNA-bd_sf"/>
</dbReference>